<name>A0A523BGJ1_9CREN</name>
<dbReference type="AlphaFoldDB" id="A0A523BGJ1"/>
<evidence type="ECO:0000256" key="3">
    <source>
        <dbReference type="ARBA" id="ARBA00022989"/>
    </source>
</evidence>
<evidence type="ECO:0008006" key="8">
    <source>
        <dbReference type="Google" id="ProtNLM"/>
    </source>
</evidence>
<protein>
    <recommendedName>
        <fullName evidence="8">Energy-coupling factor transporter transmembrane protein EcfT</fullName>
    </recommendedName>
</protein>
<keyword evidence="3 5" id="KW-1133">Transmembrane helix</keyword>
<dbReference type="CDD" id="cd16914">
    <property type="entry name" value="EcfT"/>
    <property type="match status" value="1"/>
</dbReference>
<evidence type="ECO:0000256" key="4">
    <source>
        <dbReference type="ARBA" id="ARBA00023136"/>
    </source>
</evidence>
<comment type="caution">
    <text evidence="6">The sequence shown here is derived from an EMBL/GenBank/DDBJ whole genome shotgun (WGS) entry which is preliminary data.</text>
</comment>
<dbReference type="GO" id="GO:0005886">
    <property type="term" value="C:plasma membrane"/>
    <property type="evidence" value="ECO:0007669"/>
    <property type="project" value="TreeGrafter"/>
</dbReference>
<sequence>MKAFGFDYRRGTSIIHILDPRSKFIYTILFTALTVYFVNPLVLLLVFLSSVPMVAVAGVGKSWLRSIRGSLFFIAFIFIFNLIGIFWTTGSVADALIMSISMSLRFMALISIFSVFFLTTSPEDLTQSMVQLKIPYDYALTFNMAMRFVPTLSREAQIIMDAQRSRGLELEKGNIFQRVRNYIPVLIPLIISSFRRAELVADAMESRAFGAAKRRTSLYVLTMGRRDFLFILFSVAAFLAFLSLKVLFGIQ</sequence>
<evidence type="ECO:0000256" key="5">
    <source>
        <dbReference type="SAM" id="Phobius"/>
    </source>
</evidence>
<dbReference type="InterPro" id="IPR003339">
    <property type="entry name" value="ABC/ECF_trnsptr_transmembrane"/>
</dbReference>
<evidence type="ECO:0000313" key="6">
    <source>
        <dbReference type="EMBL" id="TDA39972.1"/>
    </source>
</evidence>
<comment type="subcellular location">
    <subcellularLocation>
        <location evidence="1">Membrane</location>
        <topology evidence="1">Multi-pass membrane protein</topology>
    </subcellularLocation>
</comment>
<dbReference type="EMBL" id="QNVH01000004">
    <property type="protein sequence ID" value="TDA39972.1"/>
    <property type="molecule type" value="Genomic_DNA"/>
</dbReference>
<dbReference type="Proteomes" id="UP000315399">
    <property type="component" value="Unassembled WGS sequence"/>
</dbReference>
<evidence type="ECO:0000313" key="7">
    <source>
        <dbReference type="Proteomes" id="UP000315399"/>
    </source>
</evidence>
<gene>
    <name evidence="6" type="ORF">DSO08_00980</name>
</gene>
<evidence type="ECO:0000256" key="1">
    <source>
        <dbReference type="ARBA" id="ARBA00004141"/>
    </source>
</evidence>
<evidence type="ECO:0000256" key="2">
    <source>
        <dbReference type="ARBA" id="ARBA00022692"/>
    </source>
</evidence>
<keyword evidence="4 5" id="KW-0472">Membrane</keyword>
<feature type="transmembrane region" description="Helical" evidence="5">
    <location>
        <begin position="24"/>
        <end position="48"/>
    </location>
</feature>
<dbReference type="Pfam" id="PF02361">
    <property type="entry name" value="CbiQ"/>
    <property type="match status" value="1"/>
</dbReference>
<accession>A0A523BGJ1</accession>
<dbReference type="PANTHER" id="PTHR33514">
    <property type="entry name" value="PROTEIN ABCI12, CHLOROPLASTIC"/>
    <property type="match status" value="1"/>
</dbReference>
<feature type="transmembrane region" description="Helical" evidence="5">
    <location>
        <begin position="69"/>
        <end position="89"/>
    </location>
</feature>
<feature type="transmembrane region" description="Helical" evidence="5">
    <location>
        <begin position="228"/>
        <end position="250"/>
    </location>
</feature>
<proteinExistence type="predicted"/>
<feature type="transmembrane region" description="Helical" evidence="5">
    <location>
        <begin position="95"/>
        <end position="119"/>
    </location>
</feature>
<reference evidence="6 7" key="1">
    <citation type="journal article" date="2019" name="Nat. Microbiol.">
        <title>Expanding anaerobic alkane metabolism in the domain of Archaea.</title>
        <authorList>
            <person name="Wang Y."/>
            <person name="Wegener G."/>
            <person name="Hou J."/>
            <person name="Wang F."/>
            <person name="Xiao X."/>
        </authorList>
    </citation>
    <scope>NUCLEOTIDE SEQUENCE [LARGE SCALE GENOMIC DNA]</scope>
    <source>
        <strain evidence="6">WYZ-LMO10</strain>
    </source>
</reference>
<keyword evidence="2 5" id="KW-0812">Transmembrane</keyword>
<dbReference type="PANTHER" id="PTHR33514:SF13">
    <property type="entry name" value="PROTEIN ABCI12, CHLOROPLASTIC"/>
    <property type="match status" value="1"/>
</dbReference>
<organism evidence="6 7">
    <name type="scientific">Thermoproteota archaeon</name>
    <dbReference type="NCBI Taxonomy" id="2056631"/>
    <lineage>
        <taxon>Archaea</taxon>
        <taxon>Thermoproteota</taxon>
    </lineage>
</organism>